<evidence type="ECO:0000313" key="2">
    <source>
        <dbReference type="EMBL" id="SPC34079.1"/>
    </source>
</evidence>
<evidence type="ECO:0008006" key="4">
    <source>
        <dbReference type="Google" id="ProtNLM"/>
    </source>
</evidence>
<keyword evidence="1" id="KW-1133">Transmembrane helix</keyword>
<proteinExistence type="predicted"/>
<organism evidence="2 3">
    <name type="scientific">Candidatus Nitrosocaldus cavascurensis</name>
    <dbReference type="NCBI Taxonomy" id="2058097"/>
    <lineage>
        <taxon>Archaea</taxon>
        <taxon>Nitrososphaerota</taxon>
        <taxon>Nitrososphaeria</taxon>
        <taxon>Candidatus Nitrosocaldales</taxon>
        <taxon>Candidatus Nitrosocaldaceae</taxon>
        <taxon>Candidatus Nitrosocaldus</taxon>
    </lineage>
</organism>
<evidence type="ECO:0000256" key="1">
    <source>
        <dbReference type="SAM" id="Phobius"/>
    </source>
</evidence>
<keyword evidence="1" id="KW-0812">Transmembrane</keyword>
<keyword evidence="3" id="KW-1185">Reference proteome</keyword>
<evidence type="ECO:0000313" key="3">
    <source>
        <dbReference type="Proteomes" id="UP000236248"/>
    </source>
</evidence>
<gene>
    <name evidence="2" type="ORF">NCAV_0902</name>
</gene>
<sequence length="115" mass="13613">MRYKYMLSNYICFACYTIDDVKIRTYLKIIFILFVSKYIAYPTYLIYSMIDSIVAMVKEKKVFKRNKVPVDIKVIAGLIYQSGLSYRKVSMLGRFSHESVRLWYNALRKALPIPD</sequence>
<dbReference type="KEGG" id="ncv:NCAV_0902"/>
<name>A0A2K5AR54_9ARCH</name>
<dbReference type="EMBL" id="LT981265">
    <property type="protein sequence ID" value="SPC34079.1"/>
    <property type="molecule type" value="Genomic_DNA"/>
</dbReference>
<feature type="transmembrane region" description="Helical" evidence="1">
    <location>
        <begin position="29"/>
        <end position="57"/>
    </location>
</feature>
<dbReference type="Proteomes" id="UP000236248">
    <property type="component" value="Chromosome NCAV"/>
</dbReference>
<protein>
    <recommendedName>
        <fullName evidence="4">Transposase</fullName>
    </recommendedName>
</protein>
<accession>A0A2K5AR54</accession>
<reference evidence="3" key="1">
    <citation type="submission" date="2018-01" db="EMBL/GenBank/DDBJ databases">
        <authorList>
            <person name="Kerou L M."/>
        </authorList>
    </citation>
    <scope>NUCLEOTIDE SEQUENCE [LARGE SCALE GENOMIC DNA]</scope>
    <source>
        <strain evidence="3">SCU2</strain>
    </source>
</reference>
<dbReference type="AlphaFoldDB" id="A0A2K5AR54"/>
<keyword evidence="1" id="KW-0472">Membrane</keyword>